<evidence type="ECO:0000313" key="1">
    <source>
        <dbReference type="EMBL" id="KAF4123027.1"/>
    </source>
</evidence>
<sequence>MAMETDPLLGKDDPPPPLSRLQRFAITFFSLVRLLRGLCFIAWPAILLSSFEIPQNGASFMLGSLLGSRDLLLGGLLYTADMLSIREVSRALVTNLLSDAMDTFILIFSAACSWHWKNPFIEIGISALLAFLEHLTLYSMSEDDTESPVASYEAGMQAAEDKNRRLGTWLSELRMAEMQQQDRQSLRPESAFAPSSIV</sequence>
<name>A0A9P4YUZ9_9HYPO</name>
<keyword evidence="2" id="KW-1185">Reference proteome</keyword>
<dbReference type="AlphaFoldDB" id="A0A9P4YUZ9"/>
<proteinExistence type="predicted"/>
<comment type="caution">
    <text evidence="1">The sequence shown here is derived from an EMBL/GenBank/DDBJ whole genome shotgun (WGS) entry which is preliminary data.</text>
</comment>
<dbReference type="Proteomes" id="UP000749293">
    <property type="component" value="Unassembled WGS sequence"/>
</dbReference>
<accession>A0A9P4YUZ9</accession>
<reference evidence="1" key="1">
    <citation type="submission" date="2020-03" db="EMBL/GenBank/DDBJ databases">
        <title>Site-based positive gene gene selection in Geosmithia morbida across the United States reveals a broad range of putative effectors and factors for local host and environmental adapation.</title>
        <authorList>
            <person name="Onufrak A."/>
            <person name="Murdoch R.W."/>
            <person name="Gazis R."/>
            <person name="Huff M."/>
            <person name="Staton M."/>
            <person name="Klingeman W."/>
            <person name="Hadziabdic D."/>
        </authorList>
    </citation>
    <scope>NUCLEOTIDE SEQUENCE</scope>
    <source>
        <strain evidence="1">1262</strain>
    </source>
</reference>
<gene>
    <name evidence="1" type="ORF">GMORB2_6575</name>
</gene>
<dbReference type="OrthoDB" id="4160064at2759"/>
<dbReference type="RefSeq" id="XP_035321679.1">
    <property type="nucleotide sequence ID" value="XM_035468545.1"/>
</dbReference>
<dbReference type="GeneID" id="55972800"/>
<evidence type="ECO:0000313" key="2">
    <source>
        <dbReference type="Proteomes" id="UP000749293"/>
    </source>
</evidence>
<organism evidence="1 2">
    <name type="scientific">Geosmithia morbida</name>
    <dbReference type="NCBI Taxonomy" id="1094350"/>
    <lineage>
        <taxon>Eukaryota</taxon>
        <taxon>Fungi</taxon>
        <taxon>Dikarya</taxon>
        <taxon>Ascomycota</taxon>
        <taxon>Pezizomycotina</taxon>
        <taxon>Sordariomycetes</taxon>
        <taxon>Hypocreomycetidae</taxon>
        <taxon>Hypocreales</taxon>
        <taxon>Bionectriaceae</taxon>
        <taxon>Geosmithia</taxon>
    </lineage>
</organism>
<protein>
    <submittedName>
        <fullName evidence="1">Uncharacterized protein</fullName>
    </submittedName>
</protein>
<dbReference type="EMBL" id="JAANYQ010000007">
    <property type="protein sequence ID" value="KAF4123027.1"/>
    <property type="molecule type" value="Genomic_DNA"/>
</dbReference>